<evidence type="ECO:0000313" key="2">
    <source>
        <dbReference type="Proteomes" id="UP000694260"/>
    </source>
</evidence>
<name>A0A8E5KHN6_9CAUD</name>
<dbReference type="EMBL" id="MW965453">
    <property type="protein sequence ID" value="QVE65555.1"/>
    <property type="molecule type" value="Genomic_DNA"/>
</dbReference>
<evidence type="ECO:0000313" key="1">
    <source>
        <dbReference type="EMBL" id="QVE65555.1"/>
    </source>
</evidence>
<keyword evidence="2" id="KW-1185">Reference proteome</keyword>
<organism evidence="1 2">
    <name type="scientific">Ralstonia phage vB_RsoP_BMB50</name>
    <dbReference type="NCBI Taxonomy" id="2834269"/>
    <lineage>
        <taxon>Viruses</taxon>
        <taxon>Duplodnaviria</taxon>
        <taxon>Heunggongvirae</taxon>
        <taxon>Uroviricota</taxon>
        <taxon>Caudoviricetes</taxon>
        <taxon>Autographivirales</taxon>
        <taxon>Autonotataviridae</taxon>
        <taxon>Okabevirinae</taxon>
        <taxon>Hongshanvirus</taxon>
        <taxon>Hongshanvirus BMB50</taxon>
    </lineage>
</organism>
<protein>
    <submittedName>
        <fullName evidence="1">Uncharacterized protein</fullName>
    </submittedName>
</protein>
<reference evidence="1" key="1">
    <citation type="submission" date="2021-04" db="EMBL/GenBank/DDBJ databases">
        <title>Genomic characterization of the novel lytic bacteriophage vB_RsoP_BMB50 infecting Ralstonia solanacearum.</title>
        <authorList>
            <person name="Wang K."/>
            <person name="Liu Q."/>
            <person name="Dong Z."/>
            <person name="Sun M."/>
            <person name="Peng D."/>
        </authorList>
    </citation>
    <scope>NUCLEOTIDE SEQUENCE</scope>
</reference>
<proteinExistence type="predicted"/>
<accession>A0A8E5KHN6</accession>
<sequence>MWFDLATFCHYYVAYAPAYKVRQLTFQNVGKINGIPAIGGI</sequence>
<dbReference type="Proteomes" id="UP000694260">
    <property type="component" value="Segment"/>
</dbReference>